<protein>
    <submittedName>
        <fullName evidence="2">N-acyl-D-glutamate deacylase</fullName>
        <ecNumber evidence="2">3.5.1.82</ecNumber>
    </submittedName>
</protein>
<dbReference type="InterPro" id="IPR032466">
    <property type="entry name" value="Metal_Hydrolase"/>
</dbReference>
<dbReference type="GO" id="GO:0047421">
    <property type="term" value="F:N-acyl-D-glutamate deacylase activity"/>
    <property type="evidence" value="ECO:0007669"/>
    <property type="project" value="UniProtKB-EC"/>
</dbReference>
<dbReference type="GO" id="GO:0005829">
    <property type="term" value="C:cytosol"/>
    <property type="evidence" value="ECO:0007669"/>
    <property type="project" value="TreeGrafter"/>
</dbReference>
<dbReference type="RefSeq" id="WP_012945046.1">
    <property type="nucleotide sequence ID" value="NC_013744.1"/>
</dbReference>
<dbReference type="Gene3D" id="3.20.20.140">
    <property type="entry name" value="Metal-dependent hydrolases"/>
    <property type="match status" value="1"/>
</dbReference>
<name>D2S0A5_HALTV</name>
<dbReference type="InterPro" id="IPR050378">
    <property type="entry name" value="Metallo-dep_Hydrolases_sf"/>
</dbReference>
<dbReference type="OrthoDB" id="8791at2157"/>
<geneLocation type="plasmid" evidence="2 3">
    <name>pHTUR01</name>
</geneLocation>
<dbReference type="GeneID" id="8744575"/>
<dbReference type="PANTHER" id="PTHR11647:SF1">
    <property type="entry name" value="COLLAPSIN RESPONSE MEDIATOR PROTEIN"/>
    <property type="match status" value="1"/>
</dbReference>
<dbReference type="SUPFAM" id="SSF51338">
    <property type="entry name" value="Composite domain of metallo-dependent hydrolases"/>
    <property type="match status" value="1"/>
</dbReference>
<keyword evidence="2" id="KW-0614">Plasmid</keyword>
<proteinExistence type="predicted"/>
<sequence>MSSVSTGSVEFRNARVLDGTGGPVFTAHVLVDGDRIERVGDEPAGADRVIDLDGAYLAPGFVDMHAHSELRLMTKPAAEEKLTQGITTEVLGQDGVSVAPVPDELKTEWEKRIQSLDGTIDRHWPWNSVSEYLDELDEAAPAVNAAHYAPHGNLRSHISGFEDRELATAEIAELQERLDQAIDGGAFGMSTGMIYPPSSYGRDPELEALAETLATRDSFMISHVWNETDHVVESIDRYLGICRRGGCHAHVSHLKVGGRRNWGRSADVLDLFDDAVDAGQRVSFDQYPYTAGSTMLTALLPPWARRRETSDILERLRRADVRERLAEDISSPGDWENLARAAGTWDNILITRTASGDYQGNTIEEIATERNLDPIDTLCELLVEENLDVTMADFVMAEEDIERFLADDRGTFCTDGIFGGKPHPRAVGTFGRILERYVRERDVLSPSLMARKAAGHPADILGLADRGYVKEGYVADLVAFDLDAVSENATYEDPIQYTDGFDYVLVGGAIAVEDGATTDVRNGEILRSTDEWDGRSRPSLDRSSDE</sequence>
<accession>D2S0A5</accession>
<dbReference type="EC" id="3.5.1.82" evidence="2"/>
<organism evidence="2 3">
    <name type="scientific">Haloterrigena turkmenica (strain ATCC 51198 / DSM 5511 / JCM 9101 / NCIMB 13204 / VKM B-1734 / 4k)</name>
    <name type="common">Halococcus turkmenicus</name>
    <dbReference type="NCBI Taxonomy" id="543526"/>
    <lineage>
        <taxon>Archaea</taxon>
        <taxon>Methanobacteriati</taxon>
        <taxon>Methanobacteriota</taxon>
        <taxon>Stenosarchaea group</taxon>
        <taxon>Halobacteria</taxon>
        <taxon>Halobacteriales</taxon>
        <taxon>Natrialbaceae</taxon>
        <taxon>Haloterrigena</taxon>
    </lineage>
</organism>
<evidence type="ECO:0000259" key="1">
    <source>
        <dbReference type="Pfam" id="PF07969"/>
    </source>
</evidence>
<evidence type="ECO:0000313" key="2">
    <source>
        <dbReference type="EMBL" id="ADB62802.1"/>
    </source>
</evidence>
<dbReference type="Proteomes" id="UP000001903">
    <property type="component" value="Plasmid pHTUR01"/>
</dbReference>
<keyword evidence="3" id="KW-1185">Reference proteome</keyword>
<dbReference type="Gene3D" id="2.30.40.10">
    <property type="entry name" value="Urease, subunit C, domain 1"/>
    <property type="match status" value="1"/>
</dbReference>
<dbReference type="HOGENOM" id="CLU_016107_2_1_2"/>
<dbReference type="AlphaFoldDB" id="D2S0A5"/>
<dbReference type="Gene3D" id="3.30.1490.130">
    <property type="entry name" value="D-aminoacylase. Domain 3"/>
    <property type="match status" value="1"/>
</dbReference>
<dbReference type="InterPro" id="IPR023100">
    <property type="entry name" value="D-aminoacylase_insert_dom_sf"/>
</dbReference>
<dbReference type="CDD" id="cd01297">
    <property type="entry name" value="D-aminoacylase"/>
    <property type="match status" value="1"/>
</dbReference>
<reference evidence="2 3" key="1">
    <citation type="journal article" date="2010" name="Stand. Genomic Sci.">
        <title>Complete genome sequence of Haloterrigena turkmenica type strain (4k).</title>
        <authorList>
            <person name="Saunders E."/>
            <person name="Tindall B.J."/>
            <person name="Fahnrich R."/>
            <person name="Lapidus A."/>
            <person name="Copeland A."/>
            <person name="Del Rio T.G."/>
            <person name="Lucas S."/>
            <person name="Chen F."/>
            <person name="Tice H."/>
            <person name="Cheng J.F."/>
            <person name="Han C."/>
            <person name="Detter J.C."/>
            <person name="Bruce D."/>
            <person name="Goodwin L."/>
            <person name="Chain P."/>
            <person name="Pitluck S."/>
            <person name="Pati A."/>
            <person name="Ivanova N."/>
            <person name="Mavromatis K."/>
            <person name="Chen A."/>
            <person name="Palaniappan K."/>
            <person name="Land M."/>
            <person name="Hauser L."/>
            <person name="Chang Y.J."/>
            <person name="Jeffries C.D."/>
            <person name="Brettin T."/>
            <person name="Rohde M."/>
            <person name="Goker M."/>
            <person name="Bristow J."/>
            <person name="Eisen J.A."/>
            <person name="Markowitz V."/>
            <person name="Hugenholtz P."/>
            <person name="Klenk H.P."/>
            <person name="Kyrpides N.C."/>
        </authorList>
    </citation>
    <scope>NUCLEOTIDE SEQUENCE [LARGE SCALE GENOMIC DNA]</scope>
    <source>
        <strain evidence="3">ATCC 51198 / DSM 5511 / JCM 9101 / NCIMB 13204 / VKM B-1734 / 4k</strain>
    </source>
</reference>
<dbReference type="PANTHER" id="PTHR11647">
    <property type="entry name" value="HYDRANTOINASE/DIHYDROPYRIMIDINASE FAMILY MEMBER"/>
    <property type="match status" value="1"/>
</dbReference>
<dbReference type="EMBL" id="CP001861">
    <property type="protein sequence ID" value="ADB62802.1"/>
    <property type="molecule type" value="Genomic_DNA"/>
</dbReference>
<dbReference type="InterPro" id="IPR013108">
    <property type="entry name" value="Amidohydro_3"/>
</dbReference>
<gene>
    <name evidence="2" type="ordered locus">Htur_3947</name>
</gene>
<dbReference type="Pfam" id="PF07969">
    <property type="entry name" value="Amidohydro_3"/>
    <property type="match status" value="1"/>
</dbReference>
<dbReference type="SUPFAM" id="SSF51556">
    <property type="entry name" value="Metallo-dependent hydrolases"/>
    <property type="match status" value="1"/>
</dbReference>
<dbReference type="KEGG" id="htu:Htur_3947"/>
<evidence type="ECO:0000313" key="3">
    <source>
        <dbReference type="Proteomes" id="UP000001903"/>
    </source>
</evidence>
<dbReference type="GO" id="GO:0016812">
    <property type="term" value="F:hydrolase activity, acting on carbon-nitrogen (but not peptide) bonds, in cyclic amides"/>
    <property type="evidence" value="ECO:0007669"/>
    <property type="project" value="TreeGrafter"/>
</dbReference>
<feature type="domain" description="Amidohydrolase 3" evidence="1">
    <location>
        <begin position="48"/>
        <end position="510"/>
    </location>
</feature>
<keyword evidence="2" id="KW-0378">Hydrolase</keyword>
<dbReference type="InterPro" id="IPR011059">
    <property type="entry name" value="Metal-dep_hydrolase_composite"/>
</dbReference>